<evidence type="ECO:0000256" key="1">
    <source>
        <dbReference type="SAM" id="Phobius"/>
    </source>
</evidence>
<accession>V2XMT8</accession>
<name>V2XMT8_9FIRM</name>
<protein>
    <submittedName>
        <fullName evidence="2">Uncharacterized protein</fullName>
    </submittedName>
</protein>
<evidence type="ECO:0000313" key="2">
    <source>
        <dbReference type="EMBL" id="ESL03499.1"/>
    </source>
</evidence>
<dbReference type="HOGENOM" id="CLU_2506651_0_0_9"/>
<keyword evidence="1" id="KW-0812">Transmembrane</keyword>
<keyword evidence="1" id="KW-1133">Transmembrane helix</keyword>
<dbReference type="Proteomes" id="UP000018227">
    <property type="component" value="Unassembled WGS sequence"/>
</dbReference>
<dbReference type="STRING" id="592026.GCWU0000282_001211"/>
<keyword evidence="1" id="KW-0472">Membrane</keyword>
<comment type="caution">
    <text evidence="2">The sequence shown here is derived from an EMBL/GenBank/DDBJ whole genome shotgun (WGS) entry which is preliminary data.</text>
</comment>
<dbReference type="OrthoDB" id="9996820at2"/>
<reference evidence="2 3" key="1">
    <citation type="submission" date="2013-06" db="EMBL/GenBank/DDBJ databases">
        <authorList>
            <person name="Weinstock G."/>
            <person name="Sodergren E."/>
            <person name="Clifton S."/>
            <person name="Fulton L."/>
            <person name="Fulton B."/>
            <person name="Courtney L."/>
            <person name="Fronick C."/>
            <person name="Harrison M."/>
            <person name="Strong C."/>
            <person name="Farmer C."/>
            <person name="Delahaunty K."/>
            <person name="Markovic C."/>
            <person name="Hall O."/>
            <person name="Minx P."/>
            <person name="Tomlinson C."/>
            <person name="Mitreva M."/>
            <person name="Nelson J."/>
            <person name="Hou S."/>
            <person name="Wollam A."/>
            <person name="Pepin K.H."/>
            <person name="Johnson M."/>
            <person name="Bhonagiri V."/>
            <person name="Nash W.E."/>
            <person name="Warren W."/>
            <person name="Chinwalla A."/>
            <person name="Mardis E.R."/>
            <person name="Wilson R.K."/>
        </authorList>
    </citation>
    <scope>NUCLEOTIDE SEQUENCE [LARGE SCALE GENOMIC DNA]</scope>
    <source>
        <strain evidence="2 3">ATCC 51271</strain>
    </source>
</reference>
<organism evidence="2 3">
    <name type="scientific">Catonella morbi ATCC 51271</name>
    <dbReference type="NCBI Taxonomy" id="592026"/>
    <lineage>
        <taxon>Bacteria</taxon>
        <taxon>Bacillati</taxon>
        <taxon>Bacillota</taxon>
        <taxon>Clostridia</taxon>
        <taxon>Lachnospirales</taxon>
        <taxon>Lachnospiraceae</taxon>
        <taxon>Catonella</taxon>
    </lineage>
</organism>
<dbReference type="RefSeq" id="WP_023354091.1">
    <property type="nucleotide sequence ID" value="NZ_KI535367.1"/>
</dbReference>
<sequence length="85" mass="9693">MNKIGAVFSFTLVIIGIFFSLVMGIISKTFPILGRMASKFAIGNIYNSLEYVIDFTTMYVVSFGLIIIGLIMAIYFFRREKYVKK</sequence>
<evidence type="ECO:0000313" key="3">
    <source>
        <dbReference type="Proteomes" id="UP000018227"/>
    </source>
</evidence>
<dbReference type="EMBL" id="ACIL03000009">
    <property type="protein sequence ID" value="ESL03499.1"/>
    <property type="molecule type" value="Genomic_DNA"/>
</dbReference>
<dbReference type="AlphaFoldDB" id="V2XMT8"/>
<feature type="transmembrane region" description="Helical" evidence="1">
    <location>
        <begin position="57"/>
        <end position="77"/>
    </location>
</feature>
<keyword evidence="3" id="KW-1185">Reference proteome</keyword>
<gene>
    <name evidence="2" type="ORF">GCWU0000282_001211</name>
</gene>
<feature type="transmembrane region" description="Helical" evidence="1">
    <location>
        <begin position="7"/>
        <end position="26"/>
    </location>
</feature>
<proteinExistence type="predicted"/>